<sequence>MYDDPDLSSRDARLDYANSPSVFMMASTTTATAGIAKLPISICKCKQMGRSAMYTSLASRICCAFRYCLEAQIAPELQLRHLVCRMPALSQTSIRAFGLGYEDVAAKGPHTSEPLTYPLSRICQIGTQSESTLIGYSLYLIEQDQLFSLEGQSSPVFVPSNIKNQDSTTSSDDSASTNSPDLLCLRGSRILCTPAVPSPLLAALRLGRPNPRASVNTTTEPDSGWSTAASPLSFEQLYMEKAYLMDSLSKQGEREINLMRRLSILQENVDSGLPSDERRKARKKIALLKSKIVDATAQKKIILLRLGDIYVELQSRETWMQIQHELYERRYAWWSVDSPSASAYATTPSDVTSMIPTPLNAASPVFFPAECHPVYNTWDVAAPRFGEHWYEVYDTRPAGSWADFGQHPEVLAENLGNHGLQFVYGLRAGDSRQDGIKGQDQESSQEIETPISGRRSSLPSLKSLWPGVEGLRRPGEKENEPVSQVYQN</sequence>
<dbReference type="Proteomes" id="UP000830671">
    <property type="component" value="Chromosome 8"/>
</dbReference>
<dbReference type="RefSeq" id="XP_049151364.1">
    <property type="nucleotide sequence ID" value="XM_049294218.1"/>
</dbReference>
<feature type="region of interest" description="Disordered" evidence="1">
    <location>
        <begin position="431"/>
        <end position="488"/>
    </location>
</feature>
<dbReference type="EMBL" id="CP019480">
    <property type="protein sequence ID" value="UQC89763.1"/>
    <property type="molecule type" value="Genomic_DNA"/>
</dbReference>
<gene>
    <name evidence="2" type="ORF">CLUP02_15294</name>
</gene>
<feature type="compositionally biased region" description="Basic and acidic residues" evidence="1">
    <location>
        <begin position="431"/>
        <end position="440"/>
    </location>
</feature>
<dbReference type="AlphaFoldDB" id="A0A9Q8T6E1"/>
<dbReference type="KEGG" id="clup:CLUP02_15294"/>
<name>A0A9Q8T6E1_9PEZI</name>
<organism evidence="2 3">
    <name type="scientific">Colletotrichum lupini</name>
    <dbReference type="NCBI Taxonomy" id="145971"/>
    <lineage>
        <taxon>Eukaryota</taxon>
        <taxon>Fungi</taxon>
        <taxon>Dikarya</taxon>
        <taxon>Ascomycota</taxon>
        <taxon>Pezizomycotina</taxon>
        <taxon>Sordariomycetes</taxon>
        <taxon>Hypocreomycetidae</taxon>
        <taxon>Glomerellales</taxon>
        <taxon>Glomerellaceae</taxon>
        <taxon>Colletotrichum</taxon>
        <taxon>Colletotrichum acutatum species complex</taxon>
    </lineage>
</organism>
<evidence type="ECO:0000313" key="2">
    <source>
        <dbReference type="EMBL" id="UQC89763.1"/>
    </source>
</evidence>
<protein>
    <submittedName>
        <fullName evidence="2">Uncharacterized protein</fullName>
    </submittedName>
</protein>
<proteinExistence type="predicted"/>
<accession>A0A9Q8T6E1</accession>
<keyword evidence="3" id="KW-1185">Reference proteome</keyword>
<evidence type="ECO:0000313" key="3">
    <source>
        <dbReference type="Proteomes" id="UP000830671"/>
    </source>
</evidence>
<feature type="compositionally biased region" description="Low complexity" evidence="1">
    <location>
        <begin position="166"/>
        <end position="178"/>
    </location>
</feature>
<feature type="compositionally biased region" description="Basic and acidic residues" evidence="1">
    <location>
        <begin position="470"/>
        <end position="480"/>
    </location>
</feature>
<evidence type="ECO:0000256" key="1">
    <source>
        <dbReference type="SAM" id="MobiDB-lite"/>
    </source>
</evidence>
<feature type="region of interest" description="Disordered" evidence="1">
    <location>
        <begin position="158"/>
        <end position="178"/>
    </location>
</feature>
<dbReference type="GeneID" id="73349228"/>
<reference evidence="2" key="1">
    <citation type="journal article" date="2021" name="Mol. Plant Microbe Interact.">
        <title>Complete Genome Sequence of the Plant-Pathogenic Fungus Colletotrichum lupini.</title>
        <authorList>
            <person name="Baroncelli R."/>
            <person name="Pensec F."/>
            <person name="Da Lio D."/>
            <person name="Boufleur T."/>
            <person name="Vicente I."/>
            <person name="Sarrocco S."/>
            <person name="Picot A."/>
            <person name="Baraldi E."/>
            <person name="Sukno S."/>
            <person name="Thon M."/>
            <person name="Le Floch G."/>
        </authorList>
    </citation>
    <scope>NUCLEOTIDE SEQUENCE</scope>
    <source>
        <strain evidence="2">IMI 504893</strain>
    </source>
</reference>